<evidence type="ECO:0000313" key="1">
    <source>
        <dbReference type="EMBL" id="KAK7351590.1"/>
    </source>
</evidence>
<sequence>MQYCSAKSSASKMLLQGSLFGTSTTLTADTNHSHGLQVDPSTFPNSSFLISCLLQLWSREQLGMWSWCSTTKWQWQKSRSRLKGSPRHSNKSNHIHPYKTFVMANMQHRLCTQTHQQSFPVPLSAFLKTLLKHPKHPSKGRFARDMTKSVMKRSASGFCLPGDLSSTSQLDGT</sequence>
<evidence type="ECO:0000313" key="2">
    <source>
        <dbReference type="Proteomes" id="UP001367508"/>
    </source>
</evidence>
<name>A0AAN9QV53_CANGL</name>
<protein>
    <submittedName>
        <fullName evidence="1">Uncharacterized protein</fullName>
    </submittedName>
</protein>
<proteinExistence type="predicted"/>
<dbReference type="EMBL" id="JAYMYQ010000002">
    <property type="protein sequence ID" value="KAK7351590.1"/>
    <property type="molecule type" value="Genomic_DNA"/>
</dbReference>
<accession>A0AAN9QV53</accession>
<gene>
    <name evidence="1" type="ORF">VNO77_11152</name>
</gene>
<dbReference type="Proteomes" id="UP001367508">
    <property type="component" value="Unassembled WGS sequence"/>
</dbReference>
<organism evidence="1 2">
    <name type="scientific">Canavalia gladiata</name>
    <name type="common">Sword bean</name>
    <name type="synonym">Dolichos gladiatus</name>
    <dbReference type="NCBI Taxonomy" id="3824"/>
    <lineage>
        <taxon>Eukaryota</taxon>
        <taxon>Viridiplantae</taxon>
        <taxon>Streptophyta</taxon>
        <taxon>Embryophyta</taxon>
        <taxon>Tracheophyta</taxon>
        <taxon>Spermatophyta</taxon>
        <taxon>Magnoliopsida</taxon>
        <taxon>eudicotyledons</taxon>
        <taxon>Gunneridae</taxon>
        <taxon>Pentapetalae</taxon>
        <taxon>rosids</taxon>
        <taxon>fabids</taxon>
        <taxon>Fabales</taxon>
        <taxon>Fabaceae</taxon>
        <taxon>Papilionoideae</taxon>
        <taxon>50 kb inversion clade</taxon>
        <taxon>NPAAA clade</taxon>
        <taxon>indigoferoid/millettioid clade</taxon>
        <taxon>Phaseoleae</taxon>
        <taxon>Canavalia</taxon>
    </lineage>
</organism>
<keyword evidence="2" id="KW-1185">Reference proteome</keyword>
<comment type="caution">
    <text evidence="1">The sequence shown here is derived from an EMBL/GenBank/DDBJ whole genome shotgun (WGS) entry which is preliminary data.</text>
</comment>
<reference evidence="1 2" key="1">
    <citation type="submission" date="2024-01" db="EMBL/GenBank/DDBJ databases">
        <title>The genomes of 5 underutilized Papilionoideae crops provide insights into root nodulation and disease resistanc.</title>
        <authorList>
            <person name="Jiang F."/>
        </authorList>
    </citation>
    <scope>NUCLEOTIDE SEQUENCE [LARGE SCALE GENOMIC DNA]</scope>
    <source>
        <strain evidence="1">LVBAO_FW01</strain>
        <tissue evidence="1">Leaves</tissue>
    </source>
</reference>
<dbReference type="AlphaFoldDB" id="A0AAN9QV53"/>